<gene>
    <name evidence="2" type="ORF">BN1051_00716</name>
</gene>
<proteinExistence type="predicted"/>
<dbReference type="Pfam" id="PF13302">
    <property type="entry name" value="Acetyltransf_3"/>
    <property type="match status" value="1"/>
</dbReference>
<dbReference type="InterPro" id="IPR016181">
    <property type="entry name" value="Acyl_CoA_acyltransferase"/>
</dbReference>
<protein>
    <recommendedName>
        <fullName evidence="1">N-acetyltransferase domain-containing protein</fullName>
    </recommendedName>
</protein>
<reference evidence="2" key="1">
    <citation type="submission" date="2014-07" db="EMBL/GenBank/DDBJ databases">
        <authorList>
            <person name="Urmite Genomes Urmite Genomes"/>
        </authorList>
    </citation>
    <scope>NUCLEOTIDE SEQUENCE</scope>
    <source>
        <strain evidence="2">11W110_air</strain>
    </source>
</reference>
<dbReference type="InterPro" id="IPR000182">
    <property type="entry name" value="GNAT_dom"/>
</dbReference>
<dbReference type="Gene3D" id="3.40.630.30">
    <property type="match status" value="1"/>
</dbReference>
<dbReference type="SUPFAM" id="SSF55729">
    <property type="entry name" value="Acyl-CoA N-acyltransferases (Nat)"/>
    <property type="match status" value="1"/>
</dbReference>
<dbReference type="AlphaFoldDB" id="A0A078MJ41"/>
<feature type="domain" description="N-acetyltransferase" evidence="1">
    <location>
        <begin position="4"/>
        <end position="135"/>
    </location>
</feature>
<name>A0A078MJ41_9MICC</name>
<dbReference type="GO" id="GO:0016747">
    <property type="term" value="F:acyltransferase activity, transferring groups other than amino-acyl groups"/>
    <property type="evidence" value="ECO:0007669"/>
    <property type="project" value="InterPro"/>
</dbReference>
<accession>A0A078MJ41</accession>
<dbReference type="EMBL" id="LN483070">
    <property type="protein sequence ID" value="CEA07403.1"/>
    <property type="molecule type" value="Genomic_DNA"/>
</dbReference>
<organism evidence="2">
    <name type="scientific">Arthrobacter saudimassiliensis</name>
    <dbReference type="NCBI Taxonomy" id="1461584"/>
    <lineage>
        <taxon>Bacteria</taxon>
        <taxon>Bacillati</taxon>
        <taxon>Actinomycetota</taxon>
        <taxon>Actinomycetes</taxon>
        <taxon>Micrococcales</taxon>
        <taxon>Micrococcaceae</taxon>
        <taxon>Arthrobacter</taxon>
    </lineage>
</organism>
<evidence type="ECO:0000313" key="2">
    <source>
        <dbReference type="EMBL" id="CEA07403.1"/>
    </source>
</evidence>
<evidence type="ECO:0000259" key="1">
    <source>
        <dbReference type="Pfam" id="PF13302"/>
    </source>
</evidence>
<sequence length="184" mass="20794">MDVTFVQLSDKDEGELVKFLTTNRFPFHRNAAPSEALVRQLLLEGRFESDAVRTFWLIGDNQRMGLVILEDLDGPRPAFDLRLVEEFRGHGYGVPIVKALAGHVFTTYPQTQRLAGRTRADNIAMRLTLLRAGFVKESHHRQAWELEDGPALDAVTYVLLRSDWEAGTVTGFPWEDLEEPSAPS</sequence>